<name>A0A2G6Q4Y2_9BACI</name>
<dbReference type="SUPFAM" id="SSF53474">
    <property type="entry name" value="alpha/beta-Hydrolases"/>
    <property type="match status" value="1"/>
</dbReference>
<sequence length="325" mass="36571">MERRLSRYFFSFVVFLLLFNIGIPGASASFQDNPTGVYHKLASLVYDIDSTGGNISELQKRLDDSNIGPTGKYVIIDVININGNNTKPPMAADMTGGINRLGPSGFKAMAVVDTSSTSKKLFIAIAGSENMHDYTAARNVIENDNPEQIYHAHLYTNYIHKTYPQYASYKWYLTGHSLGGWLTTKLYLDTRSANWIVRADQWKYGGAIKKSFSGVYTFNTLPIQEGSVTVKQWEENKKGLYNKIIKNLFISNEWLNRLQKLHSNKMNYFGDRGSINKNISNDLWFVSTTPIADIILLLSNTEISEGHRLCQLSPHVFPKGDACTP</sequence>
<evidence type="ECO:0008006" key="3">
    <source>
        <dbReference type="Google" id="ProtNLM"/>
    </source>
</evidence>
<dbReference type="RefSeq" id="WP_099686699.1">
    <property type="nucleotide sequence ID" value="NZ_JBOIRJ010000081.1"/>
</dbReference>
<organism evidence="1 2">
    <name type="scientific">Bacillus fungorum</name>
    <dbReference type="NCBI Taxonomy" id="2039284"/>
    <lineage>
        <taxon>Bacteria</taxon>
        <taxon>Bacillati</taxon>
        <taxon>Bacillota</taxon>
        <taxon>Bacilli</taxon>
        <taxon>Bacillales</taxon>
        <taxon>Bacillaceae</taxon>
        <taxon>Bacillus</taxon>
    </lineage>
</organism>
<keyword evidence="2" id="KW-1185">Reference proteome</keyword>
<evidence type="ECO:0000313" key="1">
    <source>
        <dbReference type="EMBL" id="PIE91877.1"/>
    </source>
</evidence>
<protein>
    <recommendedName>
        <fullName evidence="3">Lipase</fullName>
    </recommendedName>
</protein>
<dbReference type="EMBL" id="NWUW01000062">
    <property type="protein sequence ID" value="PIE91877.1"/>
    <property type="molecule type" value="Genomic_DNA"/>
</dbReference>
<dbReference type="InterPro" id="IPR029058">
    <property type="entry name" value="AB_hydrolase_fold"/>
</dbReference>
<comment type="caution">
    <text evidence="1">The sequence shown here is derived from an EMBL/GenBank/DDBJ whole genome shotgun (WGS) entry which is preliminary data.</text>
</comment>
<dbReference type="Gene3D" id="3.40.50.1820">
    <property type="entry name" value="alpha/beta hydrolase"/>
    <property type="match status" value="1"/>
</dbReference>
<proteinExistence type="predicted"/>
<gene>
    <name evidence="1" type="ORF">CO726_29675</name>
</gene>
<dbReference type="Proteomes" id="UP000228484">
    <property type="component" value="Unassembled WGS sequence"/>
</dbReference>
<reference evidence="1 2" key="1">
    <citation type="submission" date="2017-09" db="EMBL/GenBank/DDBJ databases">
        <title>Biocontrol bacteria screening and application from spent mushroom substrate.</title>
        <authorList>
            <person name="Sun X."/>
        </authorList>
    </citation>
    <scope>NUCLEOTIDE SEQUENCE [LARGE SCALE GENOMIC DNA]</scope>
    <source>
        <strain evidence="1 2">100374</strain>
    </source>
</reference>
<accession>A0A2G6Q4Y2</accession>
<dbReference type="AlphaFoldDB" id="A0A2G6Q4Y2"/>
<evidence type="ECO:0000313" key="2">
    <source>
        <dbReference type="Proteomes" id="UP000228484"/>
    </source>
</evidence>